<dbReference type="Gene3D" id="3.10.530.10">
    <property type="entry name" value="CPE0013-like"/>
    <property type="match status" value="1"/>
</dbReference>
<dbReference type="InterPro" id="IPR036593">
    <property type="entry name" value="CPE0013-like_sf"/>
</dbReference>
<dbReference type="SUPFAM" id="SSF160148">
    <property type="entry name" value="CPE0013-like"/>
    <property type="match status" value="1"/>
</dbReference>
<proteinExistence type="predicted"/>
<dbReference type="EMBL" id="NOKA02000014">
    <property type="protein sequence ID" value="RDY31505.1"/>
    <property type="molecule type" value="Genomic_DNA"/>
</dbReference>
<dbReference type="Pfam" id="PF07892">
    <property type="entry name" value="DUF1667"/>
    <property type="match status" value="1"/>
</dbReference>
<comment type="caution">
    <text evidence="1">The sequence shown here is derived from an EMBL/GenBank/DDBJ whole genome shotgun (WGS) entry which is preliminary data.</text>
</comment>
<organism evidence="1 2">
    <name type="scientific">Lachnotalea glycerini</name>
    <dbReference type="NCBI Taxonomy" id="1763509"/>
    <lineage>
        <taxon>Bacteria</taxon>
        <taxon>Bacillati</taxon>
        <taxon>Bacillota</taxon>
        <taxon>Clostridia</taxon>
        <taxon>Lachnospirales</taxon>
        <taxon>Lachnospiraceae</taxon>
        <taxon>Lachnotalea</taxon>
    </lineage>
</organism>
<evidence type="ECO:0000313" key="2">
    <source>
        <dbReference type="Proteomes" id="UP000216411"/>
    </source>
</evidence>
<keyword evidence="2" id="KW-1185">Reference proteome</keyword>
<dbReference type="Proteomes" id="UP000216411">
    <property type="component" value="Unassembled WGS sequence"/>
</dbReference>
<sequence>MTKKEMACIVCPMSCHLEVTLDDNNNMIEVIGNTCKRGEVYAKSELKNPVRMLTSTVKLEGGLYKRLPVITSVNIPKDKLFDVMKEINKIEVCAPIKVGDIIISDVCGLHADIVASRSVECTDGDNRTESNTCNSK</sequence>
<evidence type="ECO:0000313" key="1">
    <source>
        <dbReference type="EMBL" id="RDY31505.1"/>
    </source>
</evidence>
<dbReference type="InterPro" id="IPR012460">
    <property type="entry name" value="DUF1667"/>
</dbReference>
<accession>A0A371JFK3</accession>
<dbReference type="PANTHER" id="PTHR39450:SF1">
    <property type="entry name" value="DUF1667 DOMAIN-CONTAINING PROTEIN"/>
    <property type="match status" value="1"/>
</dbReference>
<gene>
    <name evidence="1" type="ORF">CG710_009120</name>
</gene>
<dbReference type="PANTHER" id="PTHR39450">
    <property type="entry name" value="MOLYBDOPTERIN OXIDOREDUCTASE, 4FE-4S CLUSTER-BINDING SUBUNIT"/>
    <property type="match status" value="1"/>
</dbReference>
<protein>
    <submittedName>
        <fullName evidence="1">DUF1667 domain-containing protein</fullName>
    </submittedName>
</protein>
<dbReference type="AlphaFoldDB" id="A0A371JFK3"/>
<dbReference type="RefSeq" id="WP_094377520.1">
    <property type="nucleotide sequence ID" value="NZ_NOKA02000014.1"/>
</dbReference>
<reference evidence="1 2" key="1">
    <citation type="journal article" date="2017" name="Genome Announc.">
        <title>Draft Genome Sequence of a Sporulating and Motile Strain of Lachnotalea glycerini Isolated from Water in Quebec City, Canada.</title>
        <authorList>
            <person name="Maheux A.F."/>
            <person name="Boudreau D.K."/>
            <person name="Berube E."/>
            <person name="Boissinot M."/>
            <person name="Raymond F."/>
            <person name="Brodeur S."/>
            <person name="Corbeil J."/>
            <person name="Isabel S."/>
            <person name="Omar R.F."/>
            <person name="Bergeron M.G."/>
        </authorList>
    </citation>
    <scope>NUCLEOTIDE SEQUENCE [LARGE SCALE GENOMIC DNA]</scope>
    <source>
        <strain evidence="1 2">CCRI-19302</strain>
    </source>
</reference>
<name>A0A371JFK3_9FIRM</name>
<dbReference type="OrthoDB" id="9811531at2"/>